<reference evidence="2" key="3">
    <citation type="journal article" date="2017" name="Nature">
        <title>Genome sequence of the progenitor of the wheat D genome Aegilops tauschii.</title>
        <authorList>
            <person name="Luo M.C."/>
            <person name="Gu Y.Q."/>
            <person name="Puiu D."/>
            <person name="Wang H."/>
            <person name="Twardziok S.O."/>
            <person name="Deal K.R."/>
            <person name="Huo N."/>
            <person name="Zhu T."/>
            <person name="Wang L."/>
            <person name="Wang Y."/>
            <person name="McGuire P.E."/>
            <person name="Liu S."/>
            <person name="Long H."/>
            <person name="Ramasamy R.K."/>
            <person name="Rodriguez J.C."/>
            <person name="Van S.L."/>
            <person name="Yuan L."/>
            <person name="Wang Z."/>
            <person name="Xia Z."/>
            <person name="Xiao L."/>
            <person name="Anderson O.D."/>
            <person name="Ouyang S."/>
            <person name="Liang Y."/>
            <person name="Zimin A.V."/>
            <person name="Pertea G."/>
            <person name="Qi P."/>
            <person name="Bennetzen J.L."/>
            <person name="Dai X."/>
            <person name="Dawson M.W."/>
            <person name="Muller H.G."/>
            <person name="Kugler K."/>
            <person name="Rivarola-Duarte L."/>
            <person name="Spannagl M."/>
            <person name="Mayer K.F.X."/>
            <person name="Lu F.H."/>
            <person name="Bevan M.W."/>
            <person name="Leroy P."/>
            <person name="Li P."/>
            <person name="You F.M."/>
            <person name="Sun Q."/>
            <person name="Liu Z."/>
            <person name="Lyons E."/>
            <person name="Wicker T."/>
            <person name="Salzberg S.L."/>
            <person name="Devos K.M."/>
            <person name="Dvorak J."/>
        </authorList>
    </citation>
    <scope>NUCLEOTIDE SEQUENCE [LARGE SCALE GENOMIC DNA]</scope>
    <source>
        <strain evidence="2">cv. AL8/78</strain>
    </source>
</reference>
<sequence>MHNSLARSVGIFVWLGQFLGGSRRIVHDLLIFLASSLSMLCIYSGGSRRYPVVPAKAFRPCLSRQHGLVTTAGRLIPIKTVKAAKLIHHLLVTEAPAWVLGSMEKWERAFFWAGTDEINGGKCLVTWSKVVQPTCGGGLGIET</sequence>
<reference evidence="2" key="5">
    <citation type="journal article" date="2021" name="G3 (Bethesda)">
        <title>Aegilops tauschii genome assembly Aet v5.0 features greater sequence contiguity and improved annotation.</title>
        <authorList>
            <person name="Wang L."/>
            <person name="Zhu T."/>
            <person name="Rodriguez J.C."/>
            <person name="Deal K.R."/>
            <person name="Dubcovsky J."/>
            <person name="McGuire P.E."/>
            <person name="Lux T."/>
            <person name="Spannagl M."/>
            <person name="Mayer K.F.X."/>
            <person name="Baldrich P."/>
            <person name="Meyers B.C."/>
            <person name="Huo N."/>
            <person name="Gu Y.Q."/>
            <person name="Zhou H."/>
            <person name="Devos K.M."/>
            <person name="Bennetzen J.L."/>
            <person name="Unver T."/>
            <person name="Budak H."/>
            <person name="Gulick P.J."/>
            <person name="Galiba G."/>
            <person name="Kalapos B."/>
            <person name="Nelson D.R."/>
            <person name="Li P."/>
            <person name="You F.M."/>
            <person name="Luo M.C."/>
            <person name="Dvorak J."/>
        </authorList>
    </citation>
    <scope>NUCLEOTIDE SEQUENCE [LARGE SCALE GENOMIC DNA]</scope>
    <source>
        <strain evidence="2">cv. AL8/78</strain>
    </source>
</reference>
<dbReference type="EnsemblPlants" id="AET7Gv20301400.7">
    <property type="protein sequence ID" value="AET7Gv20301400.7"/>
    <property type="gene ID" value="AET7Gv20301400"/>
</dbReference>
<protein>
    <recommendedName>
        <fullName evidence="4">Reverse transcriptase zinc-binding domain-containing protein</fullName>
    </recommendedName>
</protein>
<evidence type="ECO:0008006" key="4">
    <source>
        <dbReference type="Google" id="ProtNLM"/>
    </source>
</evidence>
<keyword evidence="1" id="KW-0472">Membrane</keyword>
<dbReference type="AlphaFoldDB" id="A0A453QRP2"/>
<feature type="transmembrane region" description="Helical" evidence="1">
    <location>
        <begin position="25"/>
        <end position="46"/>
    </location>
</feature>
<name>A0A453QRP2_AEGTS</name>
<keyword evidence="1" id="KW-1133">Transmembrane helix</keyword>
<accession>A0A453QRP2</accession>
<keyword evidence="3" id="KW-1185">Reference proteome</keyword>
<evidence type="ECO:0000313" key="3">
    <source>
        <dbReference type="Proteomes" id="UP000015105"/>
    </source>
</evidence>
<reference evidence="3" key="1">
    <citation type="journal article" date="2014" name="Science">
        <title>Ancient hybridizations among the ancestral genomes of bread wheat.</title>
        <authorList>
            <consortium name="International Wheat Genome Sequencing Consortium,"/>
            <person name="Marcussen T."/>
            <person name="Sandve S.R."/>
            <person name="Heier L."/>
            <person name="Spannagl M."/>
            <person name="Pfeifer M."/>
            <person name="Jakobsen K.S."/>
            <person name="Wulff B.B."/>
            <person name="Steuernagel B."/>
            <person name="Mayer K.F."/>
            <person name="Olsen O.A."/>
        </authorList>
    </citation>
    <scope>NUCLEOTIDE SEQUENCE [LARGE SCALE GENOMIC DNA]</scope>
    <source>
        <strain evidence="3">cv. AL8/78</strain>
    </source>
</reference>
<dbReference type="Proteomes" id="UP000015105">
    <property type="component" value="Chromosome 7D"/>
</dbReference>
<dbReference type="EnsemblPlants" id="AET7Gv20301400.9">
    <property type="protein sequence ID" value="AET7Gv20301400.9"/>
    <property type="gene ID" value="AET7Gv20301400"/>
</dbReference>
<reference evidence="2" key="4">
    <citation type="submission" date="2019-03" db="UniProtKB">
        <authorList>
            <consortium name="EnsemblPlants"/>
        </authorList>
    </citation>
    <scope>IDENTIFICATION</scope>
</reference>
<reference evidence="3" key="2">
    <citation type="journal article" date="2017" name="Nat. Plants">
        <title>The Aegilops tauschii genome reveals multiple impacts of transposons.</title>
        <authorList>
            <person name="Zhao G."/>
            <person name="Zou C."/>
            <person name="Li K."/>
            <person name="Wang K."/>
            <person name="Li T."/>
            <person name="Gao L."/>
            <person name="Zhang X."/>
            <person name="Wang H."/>
            <person name="Yang Z."/>
            <person name="Liu X."/>
            <person name="Jiang W."/>
            <person name="Mao L."/>
            <person name="Kong X."/>
            <person name="Jiao Y."/>
            <person name="Jia J."/>
        </authorList>
    </citation>
    <scope>NUCLEOTIDE SEQUENCE [LARGE SCALE GENOMIC DNA]</scope>
    <source>
        <strain evidence="3">cv. AL8/78</strain>
    </source>
</reference>
<evidence type="ECO:0000256" key="1">
    <source>
        <dbReference type="SAM" id="Phobius"/>
    </source>
</evidence>
<organism evidence="2 3">
    <name type="scientific">Aegilops tauschii subsp. strangulata</name>
    <name type="common">Goatgrass</name>
    <dbReference type="NCBI Taxonomy" id="200361"/>
    <lineage>
        <taxon>Eukaryota</taxon>
        <taxon>Viridiplantae</taxon>
        <taxon>Streptophyta</taxon>
        <taxon>Embryophyta</taxon>
        <taxon>Tracheophyta</taxon>
        <taxon>Spermatophyta</taxon>
        <taxon>Magnoliopsida</taxon>
        <taxon>Liliopsida</taxon>
        <taxon>Poales</taxon>
        <taxon>Poaceae</taxon>
        <taxon>BOP clade</taxon>
        <taxon>Pooideae</taxon>
        <taxon>Triticodae</taxon>
        <taxon>Triticeae</taxon>
        <taxon>Triticinae</taxon>
        <taxon>Aegilops</taxon>
    </lineage>
</organism>
<evidence type="ECO:0000313" key="2">
    <source>
        <dbReference type="EnsemblPlants" id="AET7Gv20301400.7"/>
    </source>
</evidence>
<proteinExistence type="predicted"/>
<dbReference type="Gramene" id="AET7Gv20301400.7">
    <property type="protein sequence ID" value="AET7Gv20301400.7"/>
    <property type="gene ID" value="AET7Gv20301400"/>
</dbReference>
<dbReference type="Gramene" id="AET7Gv20301400.9">
    <property type="protein sequence ID" value="AET7Gv20301400.9"/>
    <property type="gene ID" value="AET7Gv20301400"/>
</dbReference>
<keyword evidence="1" id="KW-0812">Transmembrane</keyword>